<dbReference type="AlphaFoldDB" id="V5G6Q5"/>
<evidence type="ECO:0000259" key="2">
    <source>
        <dbReference type="SMART" id="SM00974"/>
    </source>
</evidence>
<dbReference type="InParanoid" id="V5G6Q5"/>
<organism evidence="3 4">
    <name type="scientific">Byssochlamys spectabilis (strain No. 5 / NBRC 109023)</name>
    <name type="common">Paecilomyces variotii</name>
    <dbReference type="NCBI Taxonomy" id="1356009"/>
    <lineage>
        <taxon>Eukaryota</taxon>
        <taxon>Fungi</taxon>
        <taxon>Dikarya</taxon>
        <taxon>Ascomycota</taxon>
        <taxon>Pezizomycotina</taxon>
        <taxon>Eurotiomycetes</taxon>
        <taxon>Eurotiomycetidae</taxon>
        <taxon>Eurotiales</taxon>
        <taxon>Thermoascaceae</taxon>
        <taxon>Paecilomyces</taxon>
    </lineage>
</organism>
<protein>
    <recommendedName>
        <fullName evidence="2">Bacteriophage T5 Orf172 DNA-binding domain-containing protein</fullName>
    </recommendedName>
</protein>
<keyword evidence="4" id="KW-1185">Reference proteome</keyword>
<evidence type="ECO:0000256" key="1">
    <source>
        <dbReference type="SAM" id="MobiDB-lite"/>
    </source>
</evidence>
<name>V5G6Q5_BYSSN</name>
<dbReference type="eggNOG" id="ENOG502T69W">
    <property type="taxonomic scope" value="Eukaryota"/>
</dbReference>
<dbReference type="Proteomes" id="UP000018001">
    <property type="component" value="Unassembled WGS sequence"/>
</dbReference>
<comment type="caution">
    <text evidence="3">The sequence shown here is derived from an EMBL/GenBank/DDBJ whole genome shotgun (WGS) entry which is preliminary data.</text>
</comment>
<feature type="domain" description="Bacteriophage T5 Orf172 DNA-binding" evidence="2">
    <location>
        <begin position="282"/>
        <end position="372"/>
    </location>
</feature>
<dbReference type="OrthoDB" id="4719713at2759"/>
<dbReference type="InterPro" id="IPR018306">
    <property type="entry name" value="Phage_T5_Orf172_DNA-bd"/>
</dbReference>
<evidence type="ECO:0000313" key="4">
    <source>
        <dbReference type="Proteomes" id="UP000018001"/>
    </source>
</evidence>
<evidence type="ECO:0000313" key="3">
    <source>
        <dbReference type="EMBL" id="GAD97686.1"/>
    </source>
</evidence>
<sequence>MITPGHPVFRELAALQKGIDVFPDPQEGAYALCRAYNSNATGCGNGRKKHENRINALLAEFRGMIECPHTDTFYHQLTEFLTITHCFWHRDELLARLEEWKKQRQQGASSLSTSLTASGTGCSNPQEFLSEKSNVTASTQSPCVKQPVQLGIDRTVAEDTSKATSAKSASSSACLSVMDSIQLSNLSPMSATTIGSTVETTNSAEIGDIATGVSKLKLATSHHSTSDGSLLNAAEDIIPGIGIASLQRKGTRRDTSPVLKEIYKHLNDTQQKEGIVYILEHSEIEGLFKVGWTTKTAAERQLQPTNCYGTKTNVIHETIDGPFVGAQKVEALVHTILRHYNLQVTNCELCGRGHREWFSSRREVVCDTVMSMESFVRLPAYTLQDGKMKLSPAAHETIDNMFNFSLQKLAAITASTKTQFEVKKYTSEKVTEITSPQTQRMTTELLEQQAREGTVQGVHGSGQPTTPSPQRKKKRIGARLANTIGKATDWARIRSREATPEAGEAEIETTGDRKSTPVTSPLQGIIEDACVGFVWNMLPEEVKASEGEQDSTKNNRPRSLTDLKRVMRKAYQNVRSDFKAEWQERREEGKA</sequence>
<feature type="compositionally biased region" description="Basic and acidic residues" evidence="1">
    <location>
        <begin position="489"/>
        <end position="499"/>
    </location>
</feature>
<dbReference type="HOGENOM" id="CLU_469332_0_0_1"/>
<reference evidence="4" key="1">
    <citation type="journal article" date="2014" name="Genome Announc.">
        <title>Draft genome sequence of the formaldehyde-resistant fungus Byssochlamys spectabilis No. 5 (anamorph Paecilomyces variotii No. 5) (NBRC109023).</title>
        <authorList>
            <person name="Oka T."/>
            <person name="Ekino K."/>
            <person name="Fukuda K."/>
            <person name="Nomura Y."/>
        </authorList>
    </citation>
    <scope>NUCLEOTIDE SEQUENCE [LARGE SCALE GENOMIC DNA]</scope>
    <source>
        <strain evidence="4">No. 5 / NBRC 109023</strain>
    </source>
</reference>
<accession>V5G6Q5</accession>
<proteinExistence type="predicted"/>
<dbReference type="EMBL" id="BAUL01000210">
    <property type="protein sequence ID" value="GAD97686.1"/>
    <property type="molecule type" value="Genomic_DNA"/>
</dbReference>
<dbReference type="Pfam" id="PF10544">
    <property type="entry name" value="T5orf172"/>
    <property type="match status" value="1"/>
</dbReference>
<gene>
    <name evidence="3" type="ORF">PVAR5_6366</name>
</gene>
<feature type="region of interest" description="Disordered" evidence="1">
    <location>
        <begin position="448"/>
        <end position="521"/>
    </location>
</feature>
<feature type="region of interest" description="Disordered" evidence="1">
    <location>
        <begin position="543"/>
        <end position="565"/>
    </location>
</feature>
<dbReference type="SMART" id="SM00974">
    <property type="entry name" value="T5orf172"/>
    <property type="match status" value="1"/>
</dbReference>